<evidence type="ECO:0000313" key="2">
    <source>
        <dbReference type="Proteomes" id="UP001160499"/>
    </source>
</evidence>
<accession>A0ABT6M329</accession>
<reference evidence="1 2" key="1">
    <citation type="submission" date="2023-04" db="EMBL/GenBank/DDBJ databases">
        <title>Forest soil microbial communities from Buena Vista Peninsula, Colon Province, Panama.</title>
        <authorList>
            <person name="Bouskill N."/>
        </authorList>
    </citation>
    <scope>NUCLEOTIDE SEQUENCE [LARGE SCALE GENOMIC DNA]</scope>
    <source>
        <strain evidence="1 2">GGS1</strain>
    </source>
</reference>
<dbReference type="Proteomes" id="UP001160499">
    <property type="component" value="Unassembled WGS sequence"/>
</dbReference>
<dbReference type="Pfam" id="PF19534">
    <property type="entry name" value="DUF6059"/>
    <property type="match status" value="1"/>
</dbReference>
<keyword evidence="2" id="KW-1185">Reference proteome</keyword>
<gene>
    <name evidence="1" type="ORF">M2283_010265</name>
</gene>
<evidence type="ECO:0000313" key="1">
    <source>
        <dbReference type="EMBL" id="MDH6222913.1"/>
    </source>
</evidence>
<name>A0ABT6M329_9ACTN</name>
<dbReference type="EMBL" id="JARXVH010000050">
    <property type="protein sequence ID" value="MDH6222913.1"/>
    <property type="molecule type" value="Genomic_DNA"/>
</dbReference>
<dbReference type="RefSeq" id="WP_280883486.1">
    <property type="nucleotide sequence ID" value="NZ_JARXVH010000050.1"/>
</dbReference>
<protein>
    <submittedName>
        <fullName evidence="1">Uncharacterized protein</fullName>
    </submittedName>
</protein>
<dbReference type="InterPro" id="IPR045701">
    <property type="entry name" value="DUF6059"/>
</dbReference>
<organism evidence="1 2">
    <name type="scientific">Streptomyces pseudovenezuelae</name>
    <dbReference type="NCBI Taxonomy" id="67350"/>
    <lineage>
        <taxon>Bacteria</taxon>
        <taxon>Bacillati</taxon>
        <taxon>Actinomycetota</taxon>
        <taxon>Actinomycetes</taxon>
        <taxon>Kitasatosporales</taxon>
        <taxon>Streptomycetaceae</taxon>
        <taxon>Streptomyces</taxon>
        <taxon>Streptomyces aurantiacus group</taxon>
    </lineage>
</organism>
<proteinExistence type="predicted"/>
<comment type="caution">
    <text evidence="1">The sequence shown here is derived from an EMBL/GenBank/DDBJ whole genome shotgun (WGS) entry which is preliminary data.</text>
</comment>
<sequence length="99" mass="10839">MAAWPIAAACLRAIGRALAMASFMWVGHLAVACLRALFRALATAGCMWVGHLPVPDEPARERIWATPPPGHPERLRPDIPLSEVERHLARSLSRPEDIA</sequence>